<evidence type="ECO:0000313" key="3">
    <source>
        <dbReference type="Proteomes" id="UP001200740"/>
    </source>
</evidence>
<dbReference type="Proteomes" id="UP001200740">
    <property type="component" value="Segment"/>
</dbReference>
<accession>A0AA49BP50</accession>
<reference evidence="2" key="1">
    <citation type="submission" date="2021-11" db="EMBL/GenBank/DDBJ databases">
        <authorList>
            <person name="Furlong K.P."/>
            <person name="Elkbouli M."/>
            <person name="Barwitzki K."/>
            <person name="Hastings E.M."/>
            <person name="Saal A.P."/>
            <person name="Sandouka T."/>
            <person name="Tran A."/>
            <person name="Tremblay V."/>
            <person name="Williams E.C."/>
            <person name="Giles L.L."/>
            <person name="McCarthy L."/>
            <person name="Wheaton K.A."/>
            <person name="Chan K."/>
            <person name="Rudner A.D."/>
            <person name="Beyer A.R."/>
            <person name="Chong R.A."/>
            <person name="Edgington N.P."/>
            <person name="Freise A.C."/>
            <person name="Garcia Costas A.M."/>
            <person name="Gibb B.P."/>
            <person name="Klyczek K.K."/>
            <person name="Swerdlow S.J."/>
            <person name="Garlena R.A."/>
            <person name="Russell D.A."/>
            <person name="Jacobs-Sera D."/>
            <person name="Hatfull G.F."/>
        </authorList>
    </citation>
    <scope>NUCLEOTIDE SEQUENCE</scope>
</reference>
<sequence length="70" mass="7631">MASDHHGELGAIRERTQKTRDVIDGARQRQNYVIESPALLDREALLRAVDAAIAAGGEDVRKAVHAALQK</sequence>
<proteinExistence type="predicted"/>
<feature type="region of interest" description="Disordered" evidence="1">
    <location>
        <begin position="1"/>
        <end position="22"/>
    </location>
</feature>
<name>A0AA49BP50_9CAUD</name>
<protein>
    <submittedName>
        <fullName evidence="2">Uncharacterized protein</fullName>
    </submittedName>
</protein>
<dbReference type="KEGG" id="vg:77954634"/>
<evidence type="ECO:0000256" key="1">
    <source>
        <dbReference type="SAM" id="MobiDB-lite"/>
    </source>
</evidence>
<dbReference type="GeneID" id="77954634"/>
<keyword evidence="3" id="KW-1185">Reference proteome</keyword>
<dbReference type="EMBL" id="OL455896">
    <property type="protein sequence ID" value="UJQ86848.1"/>
    <property type="molecule type" value="Genomic_DNA"/>
</dbReference>
<gene>
    <name evidence="2" type="primary">58</name>
    <name evidence="2" type="ORF">SEA_REEDO_58</name>
</gene>
<dbReference type="RefSeq" id="YP_010678241.1">
    <property type="nucleotide sequence ID" value="NC_071032.1"/>
</dbReference>
<evidence type="ECO:0000313" key="2">
    <source>
        <dbReference type="EMBL" id="UJQ86848.1"/>
    </source>
</evidence>
<organism evidence="2 3">
    <name type="scientific">Arthrobacter phage Reedo</name>
    <dbReference type="NCBI Taxonomy" id="2910755"/>
    <lineage>
        <taxon>Viruses</taxon>
        <taxon>Duplodnaviria</taxon>
        <taxon>Heunggongvirae</taxon>
        <taxon>Uroviricota</taxon>
        <taxon>Caudoviricetes</taxon>
        <taxon>Casidaviridae</taxon>
        <taxon>Manhattanvirus</taxon>
        <taxon>Manhattanvirus reedo</taxon>
    </lineage>
</organism>